<reference evidence="1 2" key="1">
    <citation type="submission" date="2015-11" db="EMBL/GenBank/DDBJ databases">
        <authorList>
            <person name="Varghese N."/>
        </authorList>
    </citation>
    <scope>NUCLEOTIDE SEQUENCE [LARGE SCALE GENOMIC DNA]</scope>
    <source>
        <strain evidence="1 2">JGI-25</strain>
    </source>
</reference>
<protein>
    <submittedName>
        <fullName evidence="1">Uncharacterized protein</fullName>
    </submittedName>
</protein>
<dbReference type="AlphaFoldDB" id="A0A916LJX9"/>
<accession>A0A916LJX9</accession>
<evidence type="ECO:0000313" key="2">
    <source>
        <dbReference type="Proteomes" id="UP000243105"/>
    </source>
</evidence>
<gene>
    <name evidence="1" type="ORF">JGI25_01107</name>
</gene>
<dbReference type="EMBL" id="CZVV01000073">
    <property type="protein sequence ID" value="CUT02707.1"/>
    <property type="molecule type" value="Genomic_DNA"/>
</dbReference>
<proteinExistence type="predicted"/>
<sequence length="39" mass="4386">VGALNPFWAIASGVYILKVEVTSKDEKNLKLMRKIVLIK</sequence>
<dbReference type="Proteomes" id="UP000243105">
    <property type="component" value="Unassembled WGS sequence"/>
</dbReference>
<organism evidence="1 2">
    <name type="scientific">Kryptobacter tengchongensis</name>
    <dbReference type="NCBI Taxonomy" id="1643429"/>
    <lineage>
        <taxon>Bacteria</taxon>
        <taxon>Pseudomonadati</taxon>
        <taxon>Candidatus Kryptoniota</taxon>
        <taxon>Candidatus Kryptobacter</taxon>
    </lineage>
</organism>
<comment type="caution">
    <text evidence="1">The sequence shown here is derived from an EMBL/GenBank/DDBJ whole genome shotgun (WGS) entry which is preliminary data.</text>
</comment>
<evidence type="ECO:0000313" key="1">
    <source>
        <dbReference type="EMBL" id="CUT02707.1"/>
    </source>
</evidence>
<name>A0A916LJX9_KRYT1</name>
<feature type="non-terminal residue" evidence="1">
    <location>
        <position position="1"/>
    </location>
</feature>